<dbReference type="GO" id="GO:0016788">
    <property type="term" value="F:hydrolase activity, acting on ester bonds"/>
    <property type="evidence" value="ECO:0007669"/>
    <property type="project" value="UniProtKB-ARBA"/>
</dbReference>
<keyword evidence="3" id="KW-0808">Transferase</keyword>
<organism evidence="9 10">
    <name type="scientific">Diaphorobacter aerolatus</name>
    <dbReference type="NCBI Taxonomy" id="1288495"/>
    <lineage>
        <taxon>Bacteria</taxon>
        <taxon>Pseudomonadati</taxon>
        <taxon>Pseudomonadota</taxon>
        <taxon>Betaproteobacteria</taxon>
        <taxon>Burkholderiales</taxon>
        <taxon>Comamonadaceae</taxon>
        <taxon>Diaphorobacter</taxon>
    </lineage>
</organism>
<evidence type="ECO:0000256" key="2">
    <source>
        <dbReference type="ARBA" id="ARBA00005182"/>
    </source>
</evidence>
<evidence type="ECO:0000313" key="9">
    <source>
        <dbReference type="EMBL" id="QNP50308.1"/>
    </source>
</evidence>
<dbReference type="Pfam" id="PF16822">
    <property type="entry name" value="ALGX"/>
    <property type="match status" value="1"/>
</dbReference>
<keyword evidence="9" id="KW-0132">Cell division</keyword>
<feature type="transmembrane region" description="Helical" evidence="7">
    <location>
        <begin position="20"/>
        <end position="40"/>
    </location>
</feature>
<dbReference type="RefSeq" id="WP_187725815.1">
    <property type="nucleotide sequence ID" value="NZ_CP060783.1"/>
</dbReference>
<evidence type="ECO:0000256" key="3">
    <source>
        <dbReference type="ARBA" id="ARBA00022679"/>
    </source>
</evidence>
<feature type="domain" description="AlgX/AlgJ SGNH hydrolase-like" evidence="8">
    <location>
        <begin position="95"/>
        <end position="353"/>
    </location>
</feature>
<dbReference type="GO" id="GO:0042121">
    <property type="term" value="P:alginic acid biosynthetic process"/>
    <property type="evidence" value="ECO:0007669"/>
    <property type="project" value="UniProtKB-UniPathway"/>
</dbReference>
<dbReference type="SUPFAM" id="SSF52266">
    <property type="entry name" value="SGNH hydrolase"/>
    <property type="match status" value="1"/>
</dbReference>
<comment type="subcellular location">
    <subcellularLocation>
        <location evidence="1">Periplasm</location>
    </subcellularLocation>
</comment>
<keyword evidence="7" id="KW-0472">Membrane</keyword>
<evidence type="ECO:0000256" key="1">
    <source>
        <dbReference type="ARBA" id="ARBA00004418"/>
    </source>
</evidence>
<dbReference type="AlphaFoldDB" id="A0A7H0GPU2"/>
<evidence type="ECO:0000259" key="8">
    <source>
        <dbReference type="Pfam" id="PF16822"/>
    </source>
</evidence>
<evidence type="ECO:0000256" key="6">
    <source>
        <dbReference type="ARBA" id="ARBA00022841"/>
    </source>
</evidence>
<evidence type="ECO:0000256" key="7">
    <source>
        <dbReference type="SAM" id="Phobius"/>
    </source>
</evidence>
<keyword evidence="7" id="KW-0812">Transmembrane</keyword>
<accession>A0A7H0GPU2</accession>
<dbReference type="Proteomes" id="UP000516028">
    <property type="component" value="Chromosome"/>
</dbReference>
<gene>
    <name evidence="9" type="ORF">H9K75_11330</name>
</gene>
<keyword evidence="4" id="KW-0732">Signal</keyword>
<evidence type="ECO:0000256" key="5">
    <source>
        <dbReference type="ARBA" id="ARBA00022764"/>
    </source>
</evidence>
<dbReference type="KEGG" id="daer:H9K75_11330"/>
<protein>
    <submittedName>
        <fullName evidence="9">Cell division protein FtsQ</fullName>
    </submittedName>
</protein>
<evidence type="ECO:0000313" key="10">
    <source>
        <dbReference type="Proteomes" id="UP000516028"/>
    </source>
</evidence>
<dbReference type="InterPro" id="IPR031811">
    <property type="entry name" value="ALGX/ALGJ_SGNH-like"/>
</dbReference>
<dbReference type="Gene3D" id="3.40.50.1110">
    <property type="entry name" value="SGNH hydrolase"/>
    <property type="match status" value="1"/>
</dbReference>
<dbReference type="EMBL" id="CP060783">
    <property type="protein sequence ID" value="QNP50308.1"/>
    <property type="molecule type" value="Genomic_DNA"/>
</dbReference>
<proteinExistence type="predicted"/>
<dbReference type="GO" id="GO:0016740">
    <property type="term" value="F:transferase activity"/>
    <property type="evidence" value="ECO:0007669"/>
    <property type="project" value="UniProtKB-KW"/>
</dbReference>
<dbReference type="GO" id="GO:0042597">
    <property type="term" value="C:periplasmic space"/>
    <property type="evidence" value="ECO:0007669"/>
    <property type="project" value="UniProtKB-SubCell"/>
</dbReference>
<keyword evidence="5" id="KW-0574">Periplasm</keyword>
<dbReference type="GO" id="GO:0051301">
    <property type="term" value="P:cell division"/>
    <property type="evidence" value="ECO:0007669"/>
    <property type="project" value="UniProtKB-KW"/>
</dbReference>
<evidence type="ECO:0000256" key="4">
    <source>
        <dbReference type="ARBA" id="ARBA00022729"/>
    </source>
</evidence>
<keyword evidence="7" id="KW-1133">Transmembrane helix</keyword>
<keyword evidence="6" id="KW-0016">Alginate biosynthesis</keyword>
<dbReference type="UniPathway" id="UPA00286"/>
<comment type="pathway">
    <text evidence="2">Glycan biosynthesis; alginate biosynthesis.</text>
</comment>
<name>A0A7H0GPU2_9BURK</name>
<sequence length="384" mass="42080">MNPRDAKPASTDAPAPSHRTSAIVWMVLLVAGLVVGLWSLSHVQLRPEKTTRDAWLNGSAETAINQSLRLPGQSWIEMASAAARYRLLGDLGEKVVLGCPQWMFYHDGLRVQPGAASDVVSQRLQLIAHWRRQLQSHKVQMLVVAVPDKARVENEHLCGRTMTASLHARYDQLRRTLAADAIPFVDLRSVLEAQPEDMYFRTDVHMNPAGARRAAQAVAAGALALLGARGDQRFDISAPTPPEARMGDLLVLSGLKDAPEGWRPEIEHVAAQTITPVRSGGLLDDTPPVEVLLAGSSNGLRSNFAEWLGHDLGREVWNLSMDGGQFSGAMLKALAQAERWPQSLRLVIWEFSENTMSLPLTEDEKNTLRQITAPVLASANTALR</sequence>
<keyword evidence="10" id="KW-1185">Reference proteome</keyword>
<keyword evidence="9" id="KW-0131">Cell cycle</keyword>
<dbReference type="InterPro" id="IPR036514">
    <property type="entry name" value="SGNH_hydro_sf"/>
</dbReference>
<reference evidence="9 10" key="1">
    <citation type="submission" date="2020-08" db="EMBL/GenBank/DDBJ databases">
        <title>Genome sequence of Diaphorobacter aerolatus KACC 16536T.</title>
        <authorList>
            <person name="Hyun D.-W."/>
            <person name="Bae J.-W."/>
        </authorList>
    </citation>
    <scope>NUCLEOTIDE SEQUENCE [LARGE SCALE GENOMIC DNA]</scope>
    <source>
        <strain evidence="9 10">KACC 16536</strain>
    </source>
</reference>